<reference evidence="2" key="3">
    <citation type="submission" date="2022-06" db="UniProtKB">
        <authorList>
            <consortium name="EnsemblMetazoa"/>
        </authorList>
    </citation>
    <scope>IDENTIFICATION</scope>
</reference>
<dbReference type="Proteomes" id="UP000070412">
    <property type="component" value="Unassembled WGS sequence"/>
</dbReference>
<organism evidence="1">
    <name type="scientific">Sarcoptes scabiei</name>
    <name type="common">Itch mite</name>
    <name type="synonym">Acarus scabiei</name>
    <dbReference type="NCBI Taxonomy" id="52283"/>
    <lineage>
        <taxon>Eukaryota</taxon>
        <taxon>Metazoa</taxon>
        <taxon>Ecdysozoa</taxon>
        <taxon>Arthropoda</taxon>
        <taxon>Chelicerata</taxon>
        <taxon>Arachnida</taxon>
        <taxon>Acari</taxon>
        <taxon>Acariformes</taxon>
        <taxon>Sarcoptiformes</taxon>
        <taxon>Astigmata</taxon>
        <taxon>Psoroptidia</taxon>
        <taxon>Sarcoptoidea</taxon>
        <taxon>Sarcoptidae</taxon>
        <taxon>Sarcoptinae</taxon>
        <taxon>Sarcoptes</taxon>
    </lineage>
</organism>
<dbReference type="OrthoDB" id="6499621at2759"/>
<reference evidence="3" key="1">
    <citation type="journal article" date="2020" name="PLoS Negl. Trop. Dis.">
        <title>High-quality nuclear genome for Sarcoptes scabiei-A critical resource for a neglected parasite.</title>
        <authorList>
            <person name="Korhonen P.K."/>
            <person name="Gasser R.B."/>
            <person name="Ma G."/>
            <person name="Wang T."/>
            <person name="Stroehlein A.J."/>
            <person name="Young N.D."/>
            <person name="Ang C.S."/>
            <person name="Fernando D.D."/>
            <person name="Lu H.C."/>
            <person name="Taylor S."/>
            <person name="Reynolds S.L."/>
            <person name="Mofiz E."/>
            <person name="Najaraj S.H."/>
            <person name="Gowda H."/>
            <person name="Madugundu A."/>
            <person name="Renuse S."/>
            <person name="Holt D."/>
            <person name="Pandey A."/>
            <person name="Papenfuss A.T."/>
            <person name="Fischer K."/>
        </authorList>
    </citation>
    <scope>NUCLEOTIDE SEQUENCE [LARGE SCALE GENOMIC DNA]</scope>
</reference>
<name>A0A834REB3_SARSC</name>
<dbReference type="EMBL" id="WVUK01000048">
    <property type="protein sequence ID" value="KAF7495364.1"/>
    <property type="molecule type" value="Genomic_DNA"/>
</dbReference>
<sequence length="216" mass="26291">MECQLISENFNDNNYCYFIEEANLKINTDSLDLMISNESINKIVKVHFQFSNILKFEQIKENNNIENSNGLRKISLEWKKDISFCEWRYPIDFCIFDYLFQKIVTIRFKTNQDAIDCFKQINQNRIVLKRWNEYEISKLIGAAQWNHYRTIFNKNNHPWPNYLINMIFLRKSTNDDLDLEEKENLDLDRKERIDFELVIRIRRKSQQLLLEKKSKK</sequence>
<keyword evidence="3" id="KW-1185">Reference proteome</keyword>
<accession>A0A834REB3</accession>
<dbReference type="AlphaFoldDB" id="A0A834REB3"/>
<proteinExistence type="predicted"/>
<evidence type="ECO:0000313" key="1">
    <source>
        <dbReference type="EMBL" id="KAF7495364.1"/>
    </source>
</evidence>
<protein>
    <submittedName>
        <fullName evidence="1 2">Uncharacterized protein</fullName>
    </submittedName>
</protein>
<evidence type="ECO:0000313" key="3">
    <source>
        <dbReference type="Proteomes" id="UP000070412"/>
    </source>
</evidence>
<dbReference type="EnsemblMetazoa" id="SSS_7076s_mrna">
    <property type="protein sequence ID" value="KAF7495364.1"/>
    <property type="gene ID" value="SSS_7076"/>
</dbReference>
<reference evidence="1" key="2">
    <citation type="submission" date="2020-01" db="EMBL/GenBank/DDBJ databases">
        <authorList>
            <person name="Korhonen P.K.K."/>
            <person name="Guangxu M.G."/>
            <person name="Wang T.W."/>
            <person name="Stroehlein A.J.S."/>
            <person name="Young N.D."/>
            <person name="Ang C.-S.A."/>
            <person name="Fernando D.W.F."/>
            <person name="Lu H.L."/>
            <person name="Taylor S.T."/>
            <person name="Ehtesham M.E.M."/>
            <person name="Najaraj S.H.N."/>
            <person name="Harsha G.H.G."/>
            <person name="Madugundu A.M."/>
            <person name="Renuse S.R."/>
            <person name="Holt D.H."/>
            <person name="Pandey A.P."/>
            <person name="Papenfuss A.P."/>
            <person name="Gasser R.B.G."/>
            <person name="Fischer K.F."/>
        </authorList>
    </citation>
    <scope>NUCLEOTIDE SEQUENCE</scope>
    <source>
        <strain evidence="1">SSS_KF_BRIS2020</strain>
    </source>
</reference>
<evidence type="ECO:0000313" key="2">
    <source>
        <dbReference type="EnsemblMetazoa" id="KAF7495364.1"/>
    </source>
</evidence>
<gene>
    <name evidence="1" type="ORF">SSS_7076</name>
</gene>